<dbReference type="InterPro" id="IPR050266">
    <property type="entry name" value="AB_hydrolase_sf"/>
</dbReference>
<organism evidence="2 3">
    <name type="scientific">Klenkia terrae</name>
    <dbReference type="NCBI Taxonomy" id="1052259"/>
    <lineage>
        <taxon>Bacteria</taxon>
        <taxon>Bacillati</taxon>
        <taxon>Actinomycetota</taxon>
        <taxon>Actinomycetes</taxon>
        <taxon>Geodermatophilales</taxon>
        <taxon>Geodermatophilaceae</taxon>
        <taxon>Klenkia</taxon>
    </lineage>
</organism>
<feature type="domain" description="AB hydrolase-1" evidence="1">
    <location>
        <begin position="21"/>
        <end position="127"/>
    </location>
</feature>
<reference evidence="2 3" key="1">
    <citation type="submission" date="2024-03" db="EMBL/GenBank/DDBJ databases">
        <title>Draft genome sequence of Klenkia terrae.</title>
        <authorList>
            <person name="Duangmal K."/>
            <person name="Chantavorakit T."/>
        </authorList>
    </citation>
    <scope>NUCLEOTIDE SEQUENCE [LARGE SCALE GENOMIC DNA]</scope>
    <source>
        <strain evidence="2 3">JCM 17786</strain>
    </source>
</reference>
<proteinExistence type="predicted"/>
<dbReference type="EMBL" id="JBAPLV010000011">
    <property type="protein sequence ID" value="MEI4279053.1"/>
    <property type="molecule type" value="Genomic_DNA"/>
</dbReference>
<keyword evidence="2" id="KW-0378">Hydrolase</keyword>
<evidence type="ECO:0000313" key="3">
    <source>
        <dbReference type="Proteomes" id="UP001373496"/>
    </source>
</evidence>
<gene>
    <name evidence="2" type="ORF">UXQ13_11315</name>
</gene>
<keyword evidence="3" id="KW-1185">Reference proteome</keyword>
<evidence type="ECO:0000259" key="1">
    <source>
        <dbReference type="Pfam" id="PF00561"/>
    </source>
</evidence>
<dbReference type="Proteomes" id="UP001373496">
    <property type="component" value="Unassembled WGS sequence"/>
</dbReference>
<name>A0ABU8E5X8_9ACTN</name>
<dbReference type="PANTHER" id="PTHR43798">
    <property type="entry name" value="MONOACYLGLYCEROL LIPASE"/>
    <property type="match status" value="1"/>
</dbReference>
<dbReference type="Pfam" id="PF00561">
    <property type="entry name" value="Abhydrolase_1"/>
    <property type="match status" value="1"/>
</dbReference>
<protein>
    <submittedName>
        <fullName evidence="2">Alpha/beta hydrolase</fullName>
    </submittedName>
</protein>
<dbReference type="PANTHER" id="PTHR43798:SF33">
    <property type="entry name" value="HYDROLASE, PUTATIVE (AFU_ORTHOLOGUE AFUA_2G14860)-RELATED"/>
    <property type="match status" value="1"/>
</dbReference>
<dbReference type="InterPro" id="IPR000073">
    <property type="entry name" value="AB_hydrolase_1"/>
</dbReference>
<dbReference type="RefSeq" id="WP_336392301.1">
    <property type="nucleotide sequence ID" value="NZ_JBAPLV010000011.1"/>
</dbReference>
<dbReference type="InterPro" id="IPR029058">
    <property type="entry name" value="AB_hydrolase_fold"/>
</dbReference>
<accession>A0ABU8E5X8</accession>
<sequence length="268" mass="27205">MMQTLDAPGATLAYGVLGSGPVLVLIGHPMPADGFRALAAELATDRTVVLHDPRGTGASTMADPTELPDPEVLADDLSRVIAAVTDQPVDVFGSSGGGIAALVLASRHPEQVATVVAHEPPLTEYLPDAAELRERLAGVSATHREQGLFPAMGAFMAIAGFAPPAPAADAPPPPPPSEADLRSMTRMVLGIETVPTHRLDAAALPTDRVRIGVGAWSGDAALTGRTSRAVAAELGVPLDVFPGGHGGFHPGQGGDPAAFAAVLRTALG</sequence>
<evidence type="ECO:0000313" key="2">
    <source>
        <dbReference type="EMBL" id="MEI4279053.1"/>
    </source>
</evidence>
<comment type="caution">
    <text evidence="2">The sequence shown here is derived from an EMBL/GenBank/DDBJ whole genome shotgun (WGS) entry which is preliminary data.</text>
</comment>
<dbReference type="GO" id="GO:0016787">
    <property type="term" value="F:hydrolase activity"/>
    <property type="evidence" value="ECO:0007669"/>
    <property type="project" value="UniProtKB-KW"/>
</dbReference>
<dbReference type="SUPFAM" id="SSF53474">
    <property type="entry name" value="alpha/beta-Hydrolases"/>
    <property type="match status" value="1"/>
</dbReference>
<dbReference type="Gene3D" id="3.40.50.1820">
    <property type="entry name" value="alpha/beta hydrolase"/>
    <property type="match status" value="1"/>
</dbReference>